<dbReference type="EMBL" id="CP014327">
    <property type="protein sequence ID" value="AML53711.1"/>
    <property type="molecule type" value="Genomic_DNA"/>
</dbReference>
<evidence type="ECO:0000313" key="13">
    <source>
        <dbReference type="EMBL" id="AML53711.1"/>
    </source>
</evidence>
<evidence type="ECO:0000256" key="4">
    <source>
        <dbReference type="ARBA" id="ARBA00022448"/>
    </source>
</evidence>
<dbReference type="Pfam" id="PF00528">
    <property type="entry name" value="BPD_transp_1"/>
    <property type="match status" value="1"/>
</dbReference>
<accession>A0A126V5U4</accession>
<name>A0A126V5U4_9RHOB</name>
<dbReference type="KEGG" id="hat:RC74_16550"/>
<evidence type="ECO:0000256" key="5">
    <source>
        <dbReference type="ARBA" id="ARBA00022475"/>
    </source>
</evidence>
<dbReference type="PROSITE" id="PS50928">
    <property type="entry name" value="ABC_TM1"/>
    <property type="match status" value="1"/>
</dbReference>
<feature type="transmembrane region" description="Helical" evidence="10">
    <location>
        <begin position="153"/>
        <end position="174"/>
    </location>
</feature>
<evidence type="ECO:0000256" key="8">
    <source>
        <dbReference type="ARBA" id="ARBA00022989"/>
    </source>
</evidence>
<dbReference type="PANTHER" id="PTHR30183">
    <property type="entry name" value="MOLYBDENUM TRANSPORT SYSTEM PERMEASE PROTEIN MODB"/>
    <property type="match status" value="1"/>
</dbReference>
<feature type="domain" description="ABC transmembrane type-1" evidence="12">
    <location>
        <begin position="15"/>
        <end position="221"/>
    </location>
</feature>
<evidence type="ECO:0000256" key="7">
    <source>
        <dbReference type="ARBA" id="ARBA00022692"/>
    </source>
</evidence>
<gene>
    <name evidence="13" type="ORF">RC74_16550</name>
</gene>
<keyword evidence="14" id="KW-1185">Reference proteome</keyword>
<dbReference type="STRING" id="1579316.RC74_16550"/>
<dbReference type="GO" id="GO:0005886">
    <property type="term" value="C:plasma membrane"/>
    <property type="evidence" value="ECO:0007669"/>
    <property type="project" value="UniProtKB-SubCell"/>
</dbReference>
<proteinExistence type="inferred from homology"/>
<dbReference type="AlphaFoldDB" id="A0A126V5U4"/>
<evidence type="ECO:0000256" key="2">
    <source>
        <dbReference type="ARBA" id="ARBA00004651"/>
    </source>
</evidence>
<sequence length="236" mass="25251">MEPAETSSVTLWPSIRLSLLLASATTLILLAIGIPIAWWLTITQSRMRPVVETITALPLVVPPTVLGFYLLVMFAPTTPIGRLWITLTGDTLTFSFAGLLVASVLYSLPFAVQPLHTGFQAIGRGTIEAAQTMGASRMSLFLRVILPLSRRGVLTATVLSFAHTIGEFGVVLMVGGNLPGKTRVISIEIFNRVEVLDYRAAHVLAGGLLVFSFLALFLIYSLNGRAARSGIAGGNS</sequence>
<evidence type="ECO:0000256" key="1">
    <source>
        <dbReference type="ARBA" id="ARBA00002949"/>
    </source>
</evidence>
<keyword evidence="6 11" id="KW-0500">Molybdenum</keyword>
<dbReference type="NCBIfam" id="TIGR02141">
    <property type="entry name" value="modB_ABC"/>
    <property type="match status" value="1"/>
</dbReference>
<dbReference type="InterPro" id="IPR035906">
    <property type="entry name" value="MetI-like_sf"/>
</dbReference>
<dbReference type="InterPro" id="IPR011867">
    <property type="entry name" value="ModB_ABC"/>
</dbReference>
<keyword evidence="4 10" id="KW-0813">Transport</keyword>
<dbReference type="Proteomes" id="UP000070371">
    <property type="component" value="Chromosome"/>
</dbReference>
<reference evidence="13 14" key="1">
    <citation type="submission" date="2016-02" db="EMBL/GenBank/DDBJ databases">
        <title>Complete genome sequence of Halocynthiibacter arcticus PAMC 20958t from arctic marine sediment.</title>
        <authorList>
            <person name="Lee Y.M."/>
            <person name="Baek K."/>
            <person name="Lee H.K."/>
            <person name="Shin S.C."/>
        </authorList>
    </citation>
    <scope>NUCLEOTIDE SEQUENCE [LARGE SCALE GENOMIC DNA]</scope>
    <source>
        <strain evidence="13">PAMC 20958</strain>
    </source>
</reference>
<evidence type="ECO:0000256" key="3">
    <source>
        <dbReference type="ARBA" id="ARBA00007069"/>
    </source>
</evidence>
<feature type="transmembrane region" description="Helical" evidence="10">
    <location>
        <begin position="54"/>
        <end position="72"/>
    </location>
</feature>
<dbReference type="CDD" id="cd06261">
    <property type="entry name" value="TM_PBP2"/>
    <property type="match status" value="1"/>
</dbReference>
<dbReference type="GO" id="GO:0015098">
    <property type="term" value="F:molybdate ion transmembrane transporter activity"/>
    <property type="evidence" value="ECO:0007669"/>
    <property type="project" value="UniProtKB-UniRule"/>
</dbReference>
<comment type="similarity">
    <text evidence="3 11">Belongs to the binding-protein-dependent transport system permease family. CysTW subfamily.</text>
</comment>
<keyword evidence="5" id="KW-1003">Cell membrane</keyword>
<keyword evidence="8 10" id="KW-1133">Transmembrane helix</keyword>
<feature type="transmembrane region" description="Helical" evidence="10">
    <location>
        <begin position="20"/>
        <end position="42"/>
    </location>
</feature>
<keyword evidence="7 10" id="KW-0812">Transmembrane</keyword>
<dbReference type="Gene3D" id="1.10.3720.10">
    <property type="entry name" value="MetI-like"/>
    <property type="match status" value="1"/>
</dbReference>
<evidence type="ECO:0000256" key="9">
    <source>
        <dbReference type="ARBA" id="ARBA00023136"/>
    </source>
</evidence>
<dbReference type="PANTHER" id="PTHR30183:SF8">
    <property type="entry name" value="MOLYBDENUM TRANSPORT SYSTEM PERMEASE"/>
    <property type="match status" value="1"/>
</dbReference>
<keyword evidence="9 10" id="KW-0472">Membrane</keyword>
<evidence type="ECO:0000256" key="10">
    <source>
        <dbReference type="RuleBase" id="RU363032"/>
    </source>
</evidence>
<protein>
    <recommendedName>
        <fullName evidence="11">Molybdenum transport system permease</fullName>
    </recommendedName>
</protein>
<comment type="subcellular location">
    <subcellularLocation>
        <location evidence="11">Cell inner membrane</location>
        <topology evidence="11">Multi-pass membrane protein</topology>
    </subcellularLocation>
    <subcellularLocation>
        <location evidence="2 10">Cell membrane</location>
        <topology evidence="2 10">Multi-pass membrane protein</topology>
    </subcellularLocation>
</comment>
<feature type="transmembrane region" description="Helical" evidence="10">
    <location>
        <begin position="92"/>
        <end position="112"/>
    </location>
</feature>
<dbReference type="InterPro" id="IPR000515">
    <property type="entry name" value="MetI-like"/>
</dbReference>
<organism evidence="13 14">
    <name type="scientific">Falsihalocynthiibacter arcticus</name>
    <dbReference type="NCBI Taxonomy" id="1579316"/>
    <lineage>
        <taxon>Bacteria</taxon>
        <taxon>Pseudomonadati</taxon>
        <taxon>Pseudomonadota</taxon>
        <taxon>Alphaproteobacteria</taxon>
        <taxon>Rhodobacterales</taxon>
        <taxon>Roseobacteraceae</taxon>
        <taxon>Falsihalocynthiibacter</taxon>
    </lineage>
</organism>
<evidence type="ECO:0000256" key="6">
    <source>
        <dbReference type="ARBA" id="ARBA00022505"/>
    </source>
</evidence>
<evidence type="ECO:0000259" key="12">
    <source>
        <dbReference type="PROSITE" id="PS50928"/>
    </source>
</evidence>
<keyword evidence="11" id="KW-0997">Cell inner membrane</keyword>
<evidence type="ECO:0000313" key="14">
    <source>
        <dbReference type="Proteomes" id="UP000070371"/>
    </source>
</evidence>
<dbReference type="SUPFAM" id="SSF161098">
    <property type="entry name" value="MetI-like"/>
    <property type="match status" value="1"/>
</dbReference>
<evidence type="ECO:0000256" key="11">
    <source>
        <dbReference type="RuleBase" id="RU365097"/>
    </source>
</evidence>
<feature type="transmembrane region" description="Helical" evidence="10">
    <location>
        <begin position="200"/>
        <end position="220"/>
    </location>
</feature>
<comment type="function">
    <text evidence="1 11">Part of the binding-protein-dependent transport system for molybdenum; probably responsible for the translocation of the substrate across the membrane.</text>
</comment>